<protein>
    <submittedName>
        <fullName evidence="1">Uncharacterized protein</fullName>
    </submittedName>
</protein>
<accession>A0ABQ5D1Z4</accession>
<reference evidence="1" key="1">
    <citation type="journal article" date="2022" name="Int. J. Mol. Sci.">
        <title>Draft Genome of Tanacetum Coccineum: Genomic Comparison of Closely Related Tanacetum-Family Plants.</title>
        <authorList>
            <person name="Yamashiro T."/>
            <person name="Shiraishi A."/>
            <person name="Nakayama K."/>
            <person name="Satake H."/>
        </authorList>
    </citation>
    <scope>NUCLEOTIDE SEQUENCE</scope>
</reference>
<evidence type="ECO:0000313" key="1">
    <source>
        <dbReference type="EMBL" id="GJT33381.1"/>
    </source>
</evidence>
<organism evidence="1 2">
    <name type="scientific">Tanacetum coccineum</name>
    <dbReference type="NCBI Taxonomy" id="301880"/>
    <lineage>
        <taxon>Eukaryota</taxon>
        <taxon>Viridiplantae</taxon>
        <taxon>Streptophyta</taxon>
        <taxon>Embryophyta</taxon>
        <taxon>Tracheophyta</taxon>
        <taxon>Spermatophyta</taxon>
        <taxon>Magnoliopsida</taxon>
        <taxon>eudicotyledons</taxon>
        <taxon>Gunneridae</taxon>
        <taxon>Pentapetalae</taxon>
        <taxon>asterids</taxon>
        <taxon>campanulids</taxon>
        <taxon>Asterales</taxon>
        <taxon>Asteraceae</taxon>
        <taxon>Asteroideae</taxon>
        <taxon>Anthemideae</taxon>
        <taxon>Anthemidinae</taxon>
        <taxon>Tanacetum</taxon>
    </lineage>
</organism>
<comment type="caution">
    <text evidence="1">The sequence shown here is derived from an EMBL/GenBank/DDBJ whole genome shotgun (WGS) entry which is preliminary data.</text>
</comment>
<name>A0ABQ5D1Z4_9ASTR</name>
<evidence type="ECO:0000313" key="2">
    <source>
        <dbReference type="Proteomes" id="UP001151760"/>
    </source>
</evidence>
<dbReference type="EMBL" id="BQNB010014873">
    <property type="protein sequence ID" value="GJT33381.1"/>
    <property type="molecule type" value="Genomic_DNA"/>
</dbReference>
<gene>
    <name evidence="1" type="ORF">Tco_0923800</name>
</gene>
<proteinExistence type="predicted"/>
<sequence length="509" mass="56715">MSVEISTSTALVSCDGLGGYDWSDQADEGPNYIHMAFSSSNSDSEVSNDSICSKSCLKTIESIKSQNNQLLKDLKKSKLMVLVPPPYIGNFMPLTPDLSFTGLDEFVNKPIVENCKAMSSKEEPKVVRKNDDAPKLLKNGWQMKRKRAIHKWIYRVGKGFSGKVTSLFPVMVTQTPRELTSMDTEIPLSSGPTKHVDEAVHKERGDSLVRAATIASSLEAECQETMGDIISQTRFENVSKLSNDSLLARVLDLEKTKTTQAEEIVSLKRRVKKLEQKKRSRTHGLKRLRMVGATARVGSSKEEEVLGEDASKYRRSDNVDTLFRGQDKEMLNTGEEVVVVEEINERRNVVDEVAEVIKTAQVSDASEKVSTDSVTTTTKTTEDDLTLAQAMADLKSTKPKAKGIVFREPGESTTTISLQQLQDKGLSQDKEKRILVEPEKPLKKKDQLMLDEEIALKLQQKVDDVQEIVEVDNDQEAAKIKELMEIIPNEEEVTIDVVPLATKPLTIID</sequence>
<keyword evidence="2" id="KW-1185">Reference proteome</keyword>
<dbReference type="Proteomes" id="UP001151760">
    <property type="component" value="Unassembled WGS sequence"/>
</dbReference>
<reference evidence="1" key="2">
    <citation type="submission" date="2022-01" db="EMBL/GenBank/DDBJ databases">
        <authorList>
            <person name="Yamashiro T."/>
            <person name="Shiraishi A."/>
            <person name="Satake H."/>
            <person name="Nakayama K."/>
        </authorList>
    </citation>
    <scope>NUCLEOTIDE SEQUENCE</scope>
</reference>